<dbReference type="Pfam" id="PF03101">
    <property type="entry name" value="FAR1"/>
    <property type="match status" value="1"/>
</dbReference>
<keyword evidence="6" id="KW-1185">Reference proteome</keyword>
<dbReference type="Pfam" id="PF10551">
    <property type="entry name" value="MULE"/>
    <property type="match status" value="1"/>
</dbReference>
<sequence>MGRPHEDSSIRKQRLRAAAASASSSKVTIDLDEEPPVVEPTIQGSSSPFNRRGDFTERNPGDTDVLITPPATLTAQEMRTPEEGQTYKHKPNMPEGMIPKVGMPFESEEAAYEFFLAYAEKTGFPIKWYRTKTTKRDIACSMGGHWSFAKPPEERVRNKFTKKTGCKVNMKLKDVENSEGEYSGNVVVETVCLDHNHPLAATPRVVKQMRCHKRKDKEVMKYVDHLHGSDVPPQCVRSLVREMYGSQHIVPMTSRDLKNRKAETTRDRNSDDINKMISFFKYCEEQNPQFFWAFECDDDGIIQNLFWSHASMQGEYADFGDAVTFDTTYKTNMYNMPLAMFVGSNHHHQNTIFGVALLRQETIKSFQWLFGAFKSCMQGANKLRCILTDEDQAMAEAIKLEFPGVIHRLCRWHVTNKVQPQLNDLAAVHKGFNEKFSSAINHPLTPNEFELAWKDLLDEFGLHNDPTLRTLYRNRMDWVKAFFKKDYCGRMTSTQRSESVNMMVKNEGLDRKTSLHMFPKLMLQFIQRRSEKEAAEAYGDMSIQETGAQWSFVEQAARLYTRNVFMQFNKTVSAATRYHIVPDPDHGEHHYLVQHTNRTSKITWGQHEFKITVDPDNEVYECECRSMEHTGLFCEHIIRGFMRANVDRIPAKYFLKRLTKFARKELPFDRHDEKLQGEDGETQRYRHTNLMLDAMAVVRAGTMSSAGYKRALFVLKELRGQISKLPADIGINNTNKQASASNRRVAEGDNFIADATDDTQEPPYGASRGASMGGVPQQAVGRSDISEAPAAGEPAMIRRRQAHNTDTISSMPPPRSKVKGDRNAPSETRTLGAQGPKLCTRNCSLCGLATGHNRASCPENPKNAERIEMLNQPKRKRGRPRALEKMLDAQSSAKLFRSLDSEFSAASDQRSAPSTSSFNDGDEEEYLSGSE</sequence>
<feature type="domain" description="SWIM-type" evidence="4">
    <location>
        <begin position="609"/>
        <end position="645"/>
    </location>
</feature>
<dbReference type="Proteomes" id="UP001497457">
    <property type="component" value="Chromosome 25rd"/>
</dbReference>
<dbReference type="PANTHER" id="PTHR31669">
    <property type="entry name" value="PROTEIN FAR1-RELATED SEQUENCE 10-RELATED"/>
    <property type="match status" value="1"/>
</dbReference>
<evidence type="ECO:0000313" key="6">
    <source>
        <dbReference type="Proteomes" id="UP001497457"/>
    </source>
</evidence>
<name>A0ABC9BFF5_9POAL</name>
<evidence type="ECO:0000256" key="1">
    <source>
        <dbReference type="PROSITE-ProRule" id="PRU00325"/>
    </source>
</evidence>
<feature type="compositionally biased region" description="Basic and acidic residues" evidence="3">
    <location>
        <begin position="1"/>
        <end position="10"/>
    </location>
</feature>
<dbReference type="InterPro" id="IPR004330">
    <property type="entry name" value="FAR1_DNA_bnd_dom"/>
</dbReference>
<feature type="compositionally biased region" description="Polar residues" evidence="3">
    <location>
        <begin position="904"/>
        <end position="919"/>
    </location>
</feature>
<dbReference type="AlphaFoldDB" id="A0ABC9BFF5"/>
<accession>A0ABC9BFF5</accession>
<comment type="function">
    <text evidence="2">Putative transcription activator involved in regulating light control of development.</text>
</comment>
<comment type="subcellular location">
    <subcellularLocation>
        <location evidence="2">Nucleus</location>
    </subcellularLocation>
</comment>
<dbReference type="InterPro" id="IPR031052">
    <property type="entry name" value="FHY3/FAR1"/>
</dbReference>
<evidence type="ECO:0000256" key="2">
    <source>
        <dbReference type="RuleBase" id="RU367018"/>
    </source>
</evidence>
<dbReference type="PANTHER" id="PTHR31669:SF217">
    <property type="entry name" value="PROTEIN FAR1-RELATED SEQUENCE"/>
    <property type="match status" value="1"/>
</dbReference>
<proteinExistence type="inferred from homology"/>
<keyword evidence="2" id="KW-0479">Metal-binding</keyword>
<dbReference type="GO" id="GO:0006355">
    <property type="term" value="P:regulation of DNA-templated transcription"/>
    <property type="evidence" value="ECO:0007669"/>
    <property type="project" value="UniProtKB-UniRule"/>
</dbReference>
<comment type="similarity">
    <text evidence="2">Belongs to the FHY3/FAR1 family.</text>
</comment>
<feature type="compositionally biased region" description="Acidic residues" evidence="3">
    <location>
        <begin position="920"/>
        <end position="931"/>
    </location>
</feature>
<gene>
    <name evidence="5" type="ORF">URODEC1_LOCUS64731</name>
</gene>
<dbReference type="GO" id="GO:0005634">
    <property type="term" value="C:nucleus"/>
    <property type="evidence" value="ECO:0007669"/>
    <property type="project" value="UniProtKB-SubCell"/>
</dbReference>
<keyword evidence="1 2" id="KW-0863">Zinc-finger</keyword>
<evidence type="ECO:0000259" key="4">
    <source>
        <dbReference type="PROSITE" id="PS50966"/>
    </source>
</evidence>
<feature type="region of interest" description="Disordered" evidence="3">
    <location>
        <begin position="1"/>
        <end position="67"/>
    </location>
</feature>
<feature type="region of interest" description="Disordered" evidence="3">
    <location>
        <begin position="900"/>
        <end position="931"/>
    </location>
</feature>
<dbReference type="EMBL" id="OZ075135">
    <property type="protein sequence ID" value="CAL5000205.1"/>
    <property type="molecule type" value="Genomic_DNA"/>
</dbReference>
<reference evidence="5 6" key="2">
    <citation type="submission" date="2024-10" db="EMBL/GenBank/DDBJ databases">
        <authorList>
            <person name="Ryan C."/>
        </authorList>
    </citation>
    <scope>NUCLEOTIDE SEQUENCE [LARGE SCALE GENOMIC DNA]</scope>
</reference>
<organism evidence="5 6">
    <name type="scientific">Urochloa decumbens</name>
    <dbReference type="NCBI Taxonomy" id="240449"/>
    <lineage>
        <taxon>Eukaryota</taxon>
        <taxon>Viridiplantae</taxon>
        <taxon>Streptophyta</taxon>
        <taxon>Embryophyta</taxon>
        <taxon>Tracheophyta</taxon>
        <taxon>Spermatophyta</taxon>
        <taxon>Magnoliopsida</taxon>
        <taxon>Liliopsida</taxon>
        <taxon>Poales</taxon>
        <taxon>Poaceae</taxon>
        <taxon>PACMAD clade</taxon>
        <taxon>Panicoideae</taxon>
        <taxon>Panicodae</taxon>
        <taxon>Paniceae</taxon>
        <taxon>Melinidinae</taxon>
        <taxon>Urochloa</taxon>
    </lineage>
</organism>
<dbReference type="GO" id="GO:0008270">
    <property type="term" value="F:zinc ion binding"/>
    <property type="evidence" value="ECO:0007669"/>
    <property type="project" value="UniProtKB-UniRule"/>
</dbReference>
<protein>
    <recommendedName>
        <fullName evidence="2">Protein FAR1-RELATED SEQUENCE</fullName>
    </recommendedName>
</protein>
<feature type="compositionally biased region" description="Basic and acidic residues" evidence="3">
    <location>
        <begin position="51"/>
        <end position="61"/>
    </location>
</feature>
<dbReference type="PROSITE" id="PS50966">
    <property type="entry name" value="ZF_SWIM"/>
    <property type="match status" value="1"/>
</dbReference>
<dbReference type="InterPro" id="IPR007527">
    <property type="entry name" value="Znf_SWIM"/>
</dbReference>
<keyword evidence="2" id="KW-0539">Nucleus</keyword>
<feature type="region of interest" description="Disordered" evidence="3">
    <location>
        <begin position="851"/>
        <end position="882"/>
    </location>
</feature>
<reference evidence="6" key="1">
    <citation type="submission" date="2024-06" db="EMBL/GenBank/DDBJ databases">
        <authorList>
            <person name="Ryan C."/>
        </authorList>
    </citation>
    <scope>NUCLEOTIDE SEQUENCE [LARGE SCALE GENOMIC DNA]</scope>
</reference>
<evidence type="ECO:0000256" key="3">
    <source>
        <dbReference type="SAM" id="MobiDB-lite"/>
    </source>
</evidence>
<keyword evidence="2" id="KW-0862">Zinc</keyword>
<dbReference type="InterPro" id="IPR018289">
    <property type="entry name" value="MULE_transposase_dom"/>
</dbReference>
<feature type="region of interest" description="Disordered" evidence="3">
    <location>
        <begin position="753"/>
        <end position="835"/>
    </location>
</feature>
<evidence type="ECO:0000313" key="5">
    <source>
        <dbReference type="EMBL" id="CAL5000205.1"/>
    </source>
</evidence>